<sequence>MAILHSPLHPLYIATSPATAKRSSFATRSWTGRFLFPVLLSLPPSKDVPSASTFAGVELFRATSSPKEYVYPDPVPPFAVSETRKFKTDLKRKLREESETFGDDLDAVVDVCSQIFSKFLHDEYGGPGTLLVEPFTDMMLAIKDESLPGAAIAARAALLWAQSYVDQDWESWHATNHRQTSL</sequence>
<dbReference type="PANTHER" id="PTHR35987:SF3">
    <property type="entry name" value="PROTEIN PLASTID REDOX INSENSITIVE 2-LIKE ISOFORM X1"/>
    <property type="match status" value="1"/>
</dbReference>
<accession>A0AAN7KRD0</accession>
<evidence type="ECO:0000313" key="1">
    <source>
        <dbReference type="EMBL" id="KAK4771821.1"/>
    </source>
</evidence>
<proteinExistence type="predicted"/>
<dbReference type="EMBL" id="JAXQNO010000020">
    <property type="protein sequence ID" value="KAK4771821.1"/>
    <property type="molecule type" value="Genomic_DNA"/>
</dbReference>
<name>A0AAN7KRD0_TRANT</name>
<protein>
    <submittedName>
        <fullName evidence="1">Uncharacterized protein</fullName>
    </submittedName>
</protein>
<dbReference type="GO" id="GO:0010468">
    <property type="term" value="P:regulation of gene expression"/>
    <property type="evidence" value="ECO:0007669"/>
    <property type="project" value="InterPro"/>
</dbReference>
<dbReference type="AlphaFoldDB" id="A0AAN7KRD0"/>
<comment type="caution">
    <text evidence="1">The sequence shown here is derived from an EMBL/GenBank/DDBJ whole genome shotgun (WGS) entry which is preliminary data.</text>
</comment>
<evidence type="ECO:0000313" key="2">
    <source>
        <dbReference type="Proteomes" id="UP001346149"/>
    </source>
</evidence>
<reference evidence="1 2" key="1">
    <citation type="journal article" date="2023" name="Hortic Res">
        <title>Pangenome of water caltrop reveals structural variations and asymmetric subgenome divergence after allopolyploidization.</title>
        <authorList>
            <person name="Zhang X."/>
            <person name="Chen Y."/>
            <person name="Wang L."/>
            <person name="Yuan Y."/>
            <person name="Fang M."/>
            <person name="Shi L."/>
            <person name="Lu R."/>
            <person name="Comes H.P."/>
            <person name="Ma Y."/>
            <person name="Chen Y."/>
            <person name="Huang G."/>
            <person name="Zhou Y."/>
            <person name="Zheng Z."/>
            <person name="Qiu Y."/>
        </authorList>
    </citation>
    <scope>NUCLEOTIDE SEQUENCE [LARGE SCALE GENOMIC DNA]</scope>
    <source>
        <strain evidence="1">F231</strain>
    </source>
</reference>
<dbReference type="Proteomes" id="UP001346149">
    <property type="component" value="Unassembled WGS sequence"/>
</dbReference>
<dbReference type="PANTHER" id="PTHR35987">
    <property type="entry name" value="PROTEIN PLASTID REDOX INSENSITIVE 2, CHLOROPLASTIC-RELATED"/>
    <property type="match status" value="1"/>
</dbReference>
<gene>
    <name evidence="1" type="ORF">SAY86_013596</name>
</gene>
<keyword evidence="2" id="KW-1185">Reference proteome</keyword>
<dbReference type="InterPro" id="IPR039349">
    <property type="entry name" value="PRIN2"/>
</dbReference>
<organism evidence="1 2">
    <name type="scientific">Trapa natans</name>
    <name type="common">Water chestnut</name>
    <dbReference type="NCBI Taxonomy" id="22666"/>
    <lineage>
        <taxon>Eukaryota</taxon>
        <taxon>Viridiplantae</taxon>
        <taxon>Streptophyta</taxon>
        <taxon>Embryophyta</taxon>
        <taxon>Tracheophyta</taxon>
        <taxon>Spermatophyta</taxon>
        <taxon>Magnoliopsida</taxon>
        <taxon>eudicotyledons</taxon>
        <taxon>Gunneridae</taxon>
        <taxon>Pentapetalae</taxon>
        <taxon>rosids</taxon>
        <taxon>malvids</taxon>
        <taxon>Myrtales</taxon>
        <taxon>Lythraceae</taxon>
        <taxon>Trapa</taxon>
    </lineage>
</organism>